<proteinExistence type="predicted"/>
<reference evidence="1 2" key="1">
    <citation type="submission" date="2013-02" db="EMBL/GenBank/DDBJ databases">
        <title>phiNIT1 genome sequensing.</title>
        <authorList>
            <person name="Ozaki T."/>
            <person name="Kaneko J."/>
        </authorList>
    </citation>
    <scope>NUCLEOTIDE SEQUENCE [LARGE SCALE GENOMIC DNA]</scope>
    <source>
        <strain evidence="1">PhiNIT1</strain>
    </source>
</reference>
<dbReference type="InterPro" id="IPR055822">
    <property type="entry name" value="DUF7398"/>
</dbReference>
<organism evidence="1 2">
    <name type="scientific">Bacillus phage phiNIT1</name>
    <dbReference type="NCBI Taxonomy" id="207656"/>
    <lineage>
        <taxon>Viruses</taxon>
        <taxon>Duplodnaviria</taxon>
        <taxon>Heunggongvirae</taxon>
        <taxon>Uroviricota</taxon>
        <taxon>Caudoviricetes</taxon>
        <taxon>Herelleviridae</taxon>
        <taxon>Bastillevirinae</taxon>
        <taxon>Nitunavirus</taxon>
        <taxon>Nitunavirus NIT1</taxon>
    </lineage>
</organism>
<dbReference type="RefSeq" id="YP_008318312.1">
    <property type="nucleotide sequence ID" value="NC_021856.1"/>
</dbReference>
<gene>
    <name evidence="1" type="primary">orf173</name>
</gene>
<accession>S6B1D9</accession>
<evidence type="ECO:0000313" key="2">
    <source>
        <dbReference type="Proteomes" id="UP000014701"/>
    </source>
</evidence>
<protein>
    <submittedName>
        <fullName evidence="1">Uncharacterized protein</fullName>
    </submittedName>
</protein>
<dbReference type="Proteomes" id="UP000014701">
    <property type="component" value="Segment"/>
</dbReference>
<evidence type="ECO:0000313" key="1">
    <source>
        <dbReference type="EMBL" id="BAN59544.1"/>
    </source>
</evidence>
<dbReference type="GeneID" id="16511514"/>
<name>S6B1D9_9CAUD</name>
<dbReference type="EMBL" id="AP013029">
    <property type="protein sequence ID" value="BAN59544.1"/>
    <property type="molecule type" value="Genomic_DNA"/>
</dbReference>
<keyword evidence="2" id="KW-1185">Reference proteome</keyword>
<sequence>MFGLTEQEMDNYRDSVQFFAGELATNIIGSSKFLAPIYREGDYVVPDMDALEDFIDDIEDILKLLTINMAYEYAHLQCESELTEPEIIQKLIEKYKEYLFSEMLDRGLAFTEDVINKVPVEIVLELPYLYVDVIDPERADEDAKDTMLEERLDAYTKYIKDTFVNFTDSEEEE</sequence>
<dbReference type="KEGG" id="vg:16511514"/>
<dbReference type="Pfam" id="PF24131">
    <property type="entry name" value="DUF7398"/>
    <property type="match status" value="1"/>
</dbReference>
<dbReference type="OrthoDB" id="11353at10239"/>